<sequence length="272" mass="29272">MYRDQFAQLGIKILSVPIEIPVLPTSYELFASEFQLTGLSKFCLALLYTSAIALADLSVRNMSIAGYIRPRHPAASEDSDLPHEAEGLSLTNVEGKKLPLPTEQRLGPSSAEPRYSGRPLDCYVRSAPHRDAPDRFAWAAWADNFSTTATHGSLSSSSTVRSNFSIWNNEEQNDIPSLYHASSGKLSPKPTALDVVGSPCSVPGNDVSSGGETNADTIRLCSAASSIPASISTQKQSHLFARDLFLGFVLGVIFCSLPSLLPSGVFNMAIHK</sequence>
<reference evidence="1" key="1">
    <citation type="submission" date="2022-07" db="EMBL/GenBank/DDBJ databases">
        <title>Genome Sequence of Phlebia brevispora.</title>
        <authorList>
            <person name="Buettner E."/>
        </authorList>
    </citation>
    <scope>NUCLEOTIDE SEQUENCE</scope>
    <source>
        <strain evidence="1">MPL23</strain>
    </source>
</reference>
<organism evidence="1 2">
    <name type="scientific">Phlebia brevispora</name>
    <dbReference type="NCBI Taxonomy" id="194682"/>
    <lineage>
        <taxon>Eukaryota</taxon>
        <taxon>Fungi</taxon>
        <taxon>Dikarya</taxon>
        <taxon>Basidiomycota</taxon>
        <taxon>Agaricomycotina</taxon>
        <taxon>Agaricomycetes</taxon>
        <taxon>Polyporales</taxon>
        <taxon>Meruliaceae</taxon>
        <taxon>Phlebia</taxon>
    </lineage>
</organism>
<protein>
    <submittedName>
        <fullName evidence="1">Uncharacterized protein</fullName>
    </submittedName>
</protein>
<keyword evidence="2" id="KW-1185">Reference proteome</keyword>
<evidence type="ECO:0000313" key="2">
    <source>
        <dbReference type="Proteomes" id="UP001148662"/>
    </source>
</evidence>
<proteinExistence type="predicted"/>
<accession>A0ACC1RL73</accession>
<dbReference type="EMBL" id="JANHOG010002579">
    <property type="protein sequence ID" value="KAJ3521963.1"/>
    <property type="molecule type" value="Genomic_DNA"/>
</dbReference>
<name>A0ACC1RL73_9APHY</name>
<gene>
    <name evidence="1" type="ORF">NM688_g8944</name>
</gene>
<dbReference type="Proteomes" id="UP001148662">
    <property type="component" value="Unassembled WGS sequence"/>
</dbReference>
<comment type="caution">
    <text evidence="1">The sequence shown here is derived from an EMBL/GenBank/DDBJ whole genome shotgun (WGS) entry which is preliminary data.</text>
</comment>
<evidence type="ECO:0000313" key="1">
    <source>
        <dbReference type="EMBL" id="KAJ3521963.1"/>
    </source>
</evidence>